<feature type="compositionally biased region" description="Gly residues" evidence="11">
    <location>
        <begin position="2036"/>
        <end position="2045"/>
    </location>
</feature>
<evidence type="ECO:0000256" key="3">
    <source>
        <dbReference type="ARBA" id="ARBA00022553"/>
    </source>
</evidence>
<keyword evidence="8" id="KW-0206">Cytoskeleton</keyword>
<evidence type="ECO:0000256" key="4">
    <source>
        <dbReference type="ARBA" id="ARBA00022701"/>
    </source>
</evidence>
<feature type="compositionally biased region" description="Basic residues" evidence="11">
    <location>
        <begin position="1088"/>
        <end position="1097"/>
    </location>
</feature>
<feature type="binding site" evidence="9">
    <location>
        <begin position="801"/>
        <end position="808"/>
    </location>
    <ligand>
        <name>ATP</name>
        <dbReference type="ChEBI" id="CHEBI:30616"/>
    </ligand>
</feature>
<dbReference type="SUPFAM" id="SSF52540">
    <property type="entry name" value="P-loop containing nucleoside triphosphate hydrolases"/>
    <property type="match status" value="2"/>
</dbReference>
<feature type="region of interest" description="Disordered" evidence="11">
    <location>
        <begin position="1918"/>
        <end position="1992"/>
    </location>
</feature>
<feature type="region of interest" description="Disordered" evidence="11">
    <location>
        <begin position="1696"/>
        <end position="1715"/>
    </location>
</feature>
<gene>
    <name evidence="14" type="primary">kif26ba</name>
</gene>
<dbReference type="FunFam" id="3.40.850.10:FF:000015">
    <property type="entry name" value="Kinesin family member 26A"/>
    <property type="match status" value="1"/>
</dbReference>
<feature type="compositionally biased region" description="Low complexity" evidence="11">
    <location>
        <begin position="1167"/>
        <end position="1184"/>
    </location>
</feature>
<feature type="region of interest" description="Disordered" evidence="11">
    <location>
        <begin position="2196"/>
        <end position="2413"/>
    </location>
</feature>
<feature type="region of interest" description="Disordered" evidence="11">
    <location>
        <begin position="1427"/>
        <end position="1487"/>
    </location>
</feature>
<keyword evidence="4" id="KW-0493">Microtubule</keyword>
<dbReference type="GO" id="GO:0008017">
    <property type="term" value="F:microtubule binding"/>
    <property type="evidence" value="ECO:0007669"/>
    <property type="project" value="InterPro"/>
</dbReference>
<comment type="caution">
    <text evidence="9">Lacks conserved residue(s) required for the propagation of feature annotation.</text>
</comment>
<dbReference type="GO" id="GO:0007018">
    <property type="term" value="P:microtubule-based movement"/>
    <property type="evidence" value="ECO:0007669"/>
    <property type="project" value="InterPro"/>
</dbReference>
<feature type="region of interest" description="Disordered" evidence="11">
    <location>
        <begin position="1163"/>
        <end position="1201"/>
    </location>
</feature>
<proteinExistence type="inferred from homology"/>
<feature type="compositionally biased region" description="Polar residues" evidence="11">
    <location>
        <begin position="2276"/>
        <end position="2285"/>
    </location>
</feature>
<feature type="region of interest" description="Disordered" evidence="11">
    <location>
        <begin position="1645"/>
        <end position="1677"/>
    </location>
</feature>
<dbReference type="GO" id="GO:0003777">
    <property type="term" value="F:microtubule motor activity"/>
    <property type="evidence" value="ECO:0007669"/>
    <property type="project" value="InterPro"/>
</dbReference>
<evidence type="ECO:0000256" key="10">
    <source>
        <dbReference type="SAM" id="Coils"/>
    </source>
</evidence>
<keyword evidence="5 9" id="KW-0547">Nucleotide-binding</keyword>
<feature type="compositionally biased region" description="Low complexity" evidence="11">
    <location>
        <begin position="1455"/>
        <end position="1468"/>
    </location>
</feature>
<feature type="region of interest" description="Disordered" evidence="11">
    <location>
        <begin position="241"/>
        <end position="345"/>
    </location>
</feature>
<dbReference type="InterPro" id="IPR001752">
    <property type="entry name" value="Kinesin_motor_dom"/>
</dbReference>
<dbReference type="KEGG" id="cgob:115004049"/>
<feature type="compositionally biased region" description="Gly residues" evidence="11">
    <location>
        <begin position="2220"/>
        <end position="2246"/>
    </location>
</feature>
<dbReference type="FunCoup" id="A0A6J2P9K2">
    <property type="interactions" value="797"/>
</dbReference>
<comment type="similarity">
    <text evidence="9">Belongs to the TRAFAC class myosin-kinesin ATPase superfamily. Kinesin family.</text>
</comment>
<dbReference type="PRINTS" id="PR00380">
    <property type="entry name" value="KINESINHEAVY"/>
</dbReference>
<feature type="domain" description="Kinesin motor" evidence="12">
    <location>
        <begin position="702"/>
        <end position="1060"/>
    </location>
</feature>
<dbReference type="RefSeq" id="XP_029281902.1">
    <property type="nucleotide sequence ID" value="XM_029426042.1"/>
</dbReference>
<feature type="compositionally biased region" description="Basic and acidic residues" evidence="11">
    <location>
        <begin position="37"/>
        <end position="46"/>
    </location>
</feature>
<keyword evidence="2" id="KW-0963">Cytoplasm</keyword>
<feature type="region of interest" description="Disordered" evidence="11">
    <location>
        <begin position="1831"/>
        <end position="1852"/>
    </location>
</feature>
<keyword evidence="10" id="KW-0175">Coiled coil</keyword>
<evidence type="ECO:0000256" key="8">
    <source>
        <dbReference type="ARBA" id="ARBA00023212"/>
    </source>
</evidence>
<dbReference type="InterPro" id="IPR027417">
    <property type="entry name" value="P-loop_NTPase"/>
</dbReference>
<feature type="region of interest" description="Disordered" evidence="11">
    <location>
        <begin position="1"/>
        <end position="120"/>
    </location>
</feature>
<evidence type="ECO:0000256" key="6">
    <source>
        <dbReference type="ARBA" id="ARBA00022840"/>
    </source>
</evidence>
<feature type="compositionally biased region" description="Low complexity" evidence="11">
    <location>
        <begin position="1069"/>
        <end position="1080"/>
    </location>
</feature>
<feature type="compositionally biased region" description="Low complexity" evidence="11">
    <location>
        <begin position="2331"/>
        <end position="2340"/>
    </location>
</feature>
<feature type="compositionally biased region" description="Gly residues" evidence="11">
    <location>
        <begin position="97"/>
        <end position="106"/>
    </location>
</feature>
<feature type="compositionally biased region" description="Low complexity" evidence="11">
    <location>
        <begin position="2104"/>
        <end position="2139"/>
    </location>
</feature>
<dbReference type="InterPro" id="IPR036961">
    <property type="entry name" value="Kinesin_motor_dom_sf"/>
</dbReference>
<feature type="region of interest" description="Disordered" evidence="11">
    <location>
        <begin position="1339"/>
        <end position="1358"/>
    </location>
</feature>
<feature type="compositionally biased region" description="Low complexity" evidence="11">
    <location>
        <begin position="1261"/>
        <end position="1279"/>
    </location>
</feature>
<dbReference type="Pfam" id="PF23081">
    <property type="entry name" value="HTH_KIF26A_B_1st"/>
    <property type="match status" value="1"/>
</dbReference>
<feature type="compositionally biased region" description="Polar residues" evidence="11">
    <location>
        <begin position="324"/>
        <end position="343"/>
    </location>
</feature>
<feature type="coiled-coil region" evidence="10">
    <location>
        <begin position="2454"/>
        <end position="2485"/>
    </location>
</feature>
<feature type="region of interest" description="Disordered" evidence="11">
    <location>
        <begin position="1069"/>
        <end position="1124"/>
    </location>
</feature>
<dbReference type="PANTHER" id="PTHR21608">
    <property type="entry name" value="KINESIN-LIKE PROTEIN CG14535"/>
    <property type="match status" value="1"/>
</dbReference>
<reference evidence="14" key="1">
    <citation type="submission" date="2025-08" db="UniProtKB">
        <authorList>
            <consortium name="RefSeq"/>
        </authorList>
    </citation>
    <scope>IDENTIFICATION</scope>
</reference>
<feature type="compositionally biased region" description="Low complexity" evidence="11">
    <location>
        <begin position="1842"/>
        <end position="1852"/>
    </location>
</feature>
<feature type="region of interest" description="Disordered" evidence="11">
    <location>
        <begin position="1372"/>
        <end position="1414"/>
    </location>
</feature>
<dbReference type="InterPro" id="IPR027640">
    <property type="entry name" value="Kinesin-like_fam"/>
</dbReference>
<dbReference type="CTD" id="569545"/>
<feature type="compositionally biased region" description="Polar residues" evidence="11">
    <location>
        <begin position="2055"/>
        <end position="2083"/>
    </location>
</feature>
<feature type="region of interest" description="Disordered" evidence="11">
    <location>
        <begin position="2035"/>
        <end position="2091"/>
    </location>
</feature>
<sequence length="2541" mass="266273">MTSLSGTKERSVSSRSRKYGMPDTSPTKSATFFPDTWYRKTYEENSRSGTRPAPEGAGSMPSSTGTPSPGSGISSPGSFSGSPGTISPGIGTESPGSLGGSPGFGTGSPASGSGSSPGSERGIWCENCNARLAELKRQALKLLIPGPYSSKDPSFSLLLHDKLQVPNSSRRAWNERDSRCDVCATHLTQLKQEAVRMVLTLDQWDLSPPSSPSALIGRYGPPGPMGVSGAPGGWIPPFLPSSSSSSAAAAISHPSSQSPSPSPSQTPTPSPSHAPSNPSHGSPSGGQTSSCPPTNPQPQGSGHRLGSKPSSLGLGGGVDRRIGSPSSGKSGAQQQPVTGVNSGSGSGAVLSTAALQAHQHLNRTNGGVTLYPYQISQMISEDSREGLTEAALNRYNTHSPSHTSSPSHTNSPSHTATVTTTAPTTSAAASFFARAAQKLNLASKKKKQKTVAVTAPVTTSSPSCDPPLFPTNFSSALLMAPPPAPPCLLRAANKIKDTPGLGKVKVMVRVCPVSQSDAAESSSFLKVDPRKKQITIMDPSANQTQSAATQKKAGANQVPPKMFTFDAAFPPDASQAEVCAGTVAEVIQSVVNGADGCVFCFGHSKLVFTAIKLIVLTYLIDGLAFLLSSFSLRAAQKLNLASKKKKQKTVAVTAPVTTSSPSCDPPLFPTNFSSALLMAPPPAPPCLLRAANKIKDTPGLGKVKVMVRVCPVSQSDAAESSSFLKVDPRKKQITIMDPSANQTQSAATQKKAGANQVPPKMFTFDAAFPPDASQAEVCAGTVAEVIQSVVNGADGCVFCFGHSKLGKSYTMIGRDDALQTLGIIPCAISWLFKLINERKEKTGARFSVRVSAVEVWGKEENLKDLLSEVATGSLQDGQSPGVYLFEDPICGMQLQNQSELRAPTPEKAAWFLDAAIAARHSSQRPNTTEEEHRNSHMLFTLHIYQYRMEKTGKGGMSGGRSRLHLLDLGSCDVKVLGGVGGEGGGGPLCLSLSALGNVILALVNGSKHIPYKDSKLTMLLRESLGNMNCRTTMIAHISASPRDFSETLSTIQIASRVLRMKKKKTKVTVQYTSSSSGGESSCEEGRMRRPTHLRPFHHRGDTDSDLPLLRLSSDPDEYSSSEQSCDTVIYVGPNGAAVSDRELTDNEGPPEFVPIIPALLRGKTTEQHQTQSQSQAAAVQNKVQPQPEDQPGGLAQPLPQSCQSLLGQPLAPVPEEGAECLKCNTFAELQERLDCIDGSEEVAKFPFEEVSASKPGAKQEPCPSSAVPTSAPSAPGSAAVLDTENKTGSACAAGGAVQLSSSTVAASRRRTNDQQLQDIKEVVEEAELAHTMIHSLAQSSGSPIATSARSVTGSSCITSNPLQRTKSCLHDSHESLNMGSNADGKARPLGSPRLGIASLTKTSDYRPPSSPSQRCKVYTQKGVIPATPPLSSYTLAQDGQGPEALTSDNSLAADSGRSSTESLLSRTSPVGMSPQVREPAQSLSASLGSAETLCDDDVPPIPLDTHRDAAGPAVSVGSVGSLLLGEDELVYAVVSGGDEDLDVTALMETQGLTCRPTSIISFRSDCGSDTALASASQYVCAPSGAAEAGAVEDYHMAAGPATTSGVPDVVAMAEVAMAKLRIDGEACGSPVSSWMSDLSVGSEADQSLHSFSQSQSQQGEALAEPEPNQSLSFGVEGLGGYESCGSPRRGSLEGEVVLSENGSDKATPTKDRLRKLPPSMAKTNIQILAGPGYFSPFKTTISVHPCVAVKPMAIQEPTILSSPTKTSSMKDSGKYNAHLLASISSEMSFEDPWLKRGMEERKSRELVCEVKPEKSHLELSKSQAGAATGDLRSFCREGGDHGSSSSGGEIVSSPDSFKRVVDGCEMVAVVTQGECLTSIYSTDIHRTASLPRGWHRLNRHDGLDIGIEYRNLGVTTSTPCSPRATLDRRGSTGKQGFFSHRKGGIPPLPPIRKSSLDQRNRAVSPLHQPSHGVSLLGSSADDAGITRERGSSIDSSRLFSAKLEQLANRTNSLGRVHSSHSGSHHYDCFSLERGGSLKGGGGGVRGDSTMPRTGRSLTRAGSVSSPTGNTGSPGFTVPSSAPQSPAKISGQSKISAVSKLLMTSSPKSRSLSASSTKTLSFSTKSLSQVSSQASSRSSSLPPNGKPQSSVQGPPPPQQGPSPVSWSTQSLSRSRGGSLAAKLPLRAVNGRISELLQGSAGSRSRSHAQGGGTDPVEERGVGGASGGAAGAGSGAGGGGGGGNGAGQGEEKTAVVQTLPSPYSKITAPRKAHRCSSGHASDNSSVLSGELPPAMGKTALFYHSGGSSGYESMLRDSSENTGSTSSAQDSLSEHSSATTSSRRSSKSSKKSRSNTGLQRRRLIPALTLDSSSSSPSHRSSKQAVTSSSSSSSSPGACWVDGPLGPPTPSNLRGATATTETFEIKVYEIDDVERLQKRRDKGGSKEVVYVSAKLRLLENRQQRIIEVRAKYQGLKKELEQTKQHLMLEPHKWTTEFELQQAYEVDSLEYLEALETVTDKLETRVNFCKAHLMMITCFDVSSRHR</sequence>
<keyword evidence="6 9" id="KW-0067">ATP-binding</keyword>
<evidence type="ECO:0000313" key="14">
    <source>
        <dbReference type="RefSeq" id="XP_029281902.1"/>
    </source>
</evidence>
<accession>A0A6J2P9K2</accession>
<keyword evidence="7 9" id="KW-0505">Motor protein</keyword>
<feature type="compositionally biased region" description="Polar residues" evidence="11">
    <location>
        <begin position="288"/>
        <end position="300"/>
    </location>
</feature>
<feature type="compositionally biased region" description="Basic residues" evidence="11">
    <location>
        <begin position="2341"/>
        <end position="2360"/>
    </location>
</feature>
<evidence type="ECO:0000259" key="12">
    <source>
        <dbReference type="PROSITE" id="PS50067"/>
    </source>
</evidence>
<feature type="region of interest" description="Disordered" evidence="11">
    <location>
        <begin position="2104"/>
        <end position="2178"/>
    </location>
</feature>
<dbReference type="SMART" id="SM00129">
    <property type="entry name" value="KISc"/>
    <property type="match status" value="1"/>
</dbReference>
<dbReference type="PROSITE" id="PS50067">
    <property type="entry name" value="KINESIN_MOTOR_2"/>
    <property type="match status" value="2"/>
</dbReference>
<dbReference type="PANTHER" id="PTHR21608:SF8">
    <property type="entry name" value="KINESIN-LIKE PROTEIN KIF26B"/>
    <property type="match status" value="1"/>
</dbReference>
<feature type="compositionally biased region" description="Polar residues" evidence="11">
    <location>
        <begin position="2317"/>
        <end position="2327"/>
    </location>
</feature>
<evidence type="ECO:0000256" key="11">
    <source>
        <dbReference type="SAM" id="MobiDB-lite"/>
    </source>
</evidence>
<evidence type="ECO:0000256" key="1">
    <source>
        <dbReference type="ARBA" id="ARBA00004245"/>
    </source>
</evidence>
<organism evidence="13 14">
    <name type="scientific">Cottoperca gobio</name>
    <name type="common">Frogmouth</name>
    <name type="synonym">Aphritis gobio</name>
    <dbReference type="NCBI Taxonomy" id="56716"/>
    <lineage>
        <taxon>Eukaryota</taxon>
        <taxon>Metazoa</taxon>
        <taxon>Chordata</taxon>
        <taxon>Craniata</taxon>
        <taxon>Vertebrata</taxon>
        <taxon>Euteleostomi</taxon>
        <taxon>Actinopterygii</taxon>
        <taxon>Neopterygii</taxon>
        <taxon>Teleostei</taxon>
        <taxon>Neoteleostei</taxon>
        <taxon>Acanthomorphata</taxon>
        <taxon>Eupercaria</taxon>
        <taxon>Perciformes</taxon>
        <taxon>Notothenioidei</taxon>
        <taxon>Bovichtidae</taxon>
        <taxon>Cottoperca</taxon>
    </lineage>
</organism>
<dbReference type="GeneID" id="115004049"/>
<feature type="compositionally biased region" description="Low complexity" evidence="11">
    <location>
        <begin position="241"/>
        <end position="259"/>
    </location>
</feature>
<comment type="subcellular location">
    <subcellularLocation>
        <location evidence="1">Cytoplasm</location>
        <location evidence="1">Cytoskeleton</location>
    </subcellularLocation>
</comment>
<feature type="compositionally biased region" description="Low complexity" evidence="11">
    <location>
        <begin position="58"/>
        <end position="96"/>
    </location>
</feature>
<keyword evidence="13" id="KW-1185">Reference proteome</keyword>
<dbReference type="OrthoDB" id="8862460at2759"/>
<feature type="region of interest" description="Disordered" evidence="11">
    <location>
        <begin position="396"/>
        <end position="421"/>
    </location>
</feature>
<dbReference type="InterPro" id="IPR057090">
    <property type="entry name" value="HTH_KIF26A_B_1st"/>
</dbReference>
<protein>
    <submittedName>
        <fullName evidence="14">LOW QUALITY PROTEIN: kinesin-like protein KIF26B</fullName>
    </submittedName>
</protein>
<dbReference type="GO" id="GO:0048731">
    <property type="term" value="P:system development"/>
    <property type="evidence" value="ECO:0007669"/>
    <property type="project" value="UniProtKB-ARBA"/>
</dbReference>
<dbReference type="InParanoid" id="A0A6J2P9K2"/>
<evidence type="ECO:0000256" key="9">
    <source>
        <dbReference type="PROSITE-ProRule" id="PRU00283"/>
    </source>
</evidence>
<dbReference type="GO" id="GO:0005874">
    <property type="term" value="C:microtubule"/>
    <property type="evidence" value="ECO:0007669"/>
    <property type="project" value="UniProtKB-KW"/>
</dbReference>
<dbReference type="GO" id="GO:0005524">
    <property type="term" value="F:ATP binding"/>
    <property type="evidence" value="ECO:0007669"/>
    <property type="project" value="UniProtKB-UniRule"/>
</dbReference>
<feature type="compositionally biased region" description="Low complexity" evidence="11">
    <location>
        <begin position="107"/>
        <end position="119"/>
    </location>
</feature>
<name>A0A6J2P9K2_COTGO</name>
<evidence type="ECO:0000313" key="13">
    <source>
        <dbReference type="Proteomes" id="UP000504630"/>
    </source>
</evidence>
<keyword evidence="3" id="KW-0597">Phosphoprotein</keyword>
<dbReference type="Gene3D" id="3.40.850.10">
    <property type="entry name" value="Kinesin motor domain"/>
    <property type="match status" value="2"/>
</dbReference>
<evidence type="ECO:0000256" key="2">
    <source>
        <dbReference type="ARBA" id="ARBA00022490"/>
    </source>
</evidence>
<dbReference type="CDD" id="cd00106">
    <property type="entry name" value="KISc"/>
    <property type="match status" value="1"/>
</dbReference>
<dbReference type="Pfam" id="PF00225">
    <property type="entry name" value="Kinesin"/>
    <property type="match status" value="2"/>
</dbReference>
<evidence type="ECO:0000256" key="5">
    <source>
        <dbReference type="ARBA" id="ARBA00022741"/>
    </source>
</evidence>
<feature type="domain" description="Kinesin motor" evidence="12">
    <location>
        <begin position="503"/>
        <end position="604"/>
    </location>
</feature>
<feature type="compositionally biased region" description="Low complexity" evidence="11">
    <location>
        <begin position="1647"/>
        <end position="1658"/>
    </location>
</feature>
<evidence type="ECO:0000256" key="7">
    <source>
        <dbReference type="ARBA" id="ARBA00023175"/>
    </source>
</evidence>
<feature type="compositionally biased region" description="Pro residues" evidence="11">
    <location>
        <begin position="260"/>
        <end position="272"/>
    </location>
</feature>
<feature type="compositionally biased region" description="Polar residues" evidence="11">
    <location>
        <begin position="2165"/>
        <end position="2174"/>
    </location>
</feature>
<feature type="compositionally biased region" description="Low complexity" evidence="11">
    <location>
        <begin position="273"/>
        <end position="287"/>
    </location>
</feature>
<dbReference type="Proteomes" id="UP000504630">
    <property type="component" value="Chromosome 3"/>
</dbReference>
<feature type="region of interest" description="Disordered" evidence="11">
    <location>
        <begin position="1250"/>
        <end position="1281"/>
    </location>
</feature>